<dbReference type="InterPro" id="IPR036390">
    <property type="entry name" value="WH_DNA-bd_sf"/>
</dbReference>
<evidence type="ECO:0000259" key="5">
    <source>
        <dbReference type="PROSITE" id="PS50931"/>
    </source>
</evidence>
<evidence type="ECO:0000313" key="6">
    <source>
        <dbReference type="EMBL" id="USI74695.1"/>
    </source>
</evidence>
<dbReference type="PANTHER" id="PTHR30537:SF5">
    <property type="entry name" value="HTH-TYPE TRANSCRIPTIONAL ACTIVATOR TTDR-RELATED"/>
    <property type="match status" value="1"/>
</dbReference>
<dbReference type="CDD" id="cd08422">
    <property type="entry name" value="PBP2_CrgA_like"/>
    <property type="match status" value="1"/>
</dbReference>
<dbReference type="Proteomes" id="UP001056937">
    <property type="component" value="Chromosome 2"/>
</dbReference>
<reference evidence="6" key="1">
    <citation type="journal article" date="2022" name="Toxins">
        <title>Genomic Analysis of Sphingopyxis sp. USTB-05 for Biodegrading Cyanobacterial Hepatotoxins.</title>
        <authorList>
            <person name="Liu C."/>
            <person name="Xu Q."/>
            <person name="Zhao Z."/>
            <person name="Zhang H."/>
            <person name="Liu X."/>
            <person name="Yin C."/>
            <person name="Liu Y."/>
            <person name="Yan H."/>
        </authorList>
    </citation>
    <scope>NUCLEOTIDE SEQUENCE</scope>
    <source>
        <strain evidence="6">NBD5</strain>
    </source>
</reference>
<dbReference type="Pfam" id="PF03466">
    <property type="entry name" value="LysR_substrate"/>
    <property type="match status" value="1"/>
</dbReference>
<evidence type="ECO:0000256" key="3">
    <source>
        <dbReference type="ARBA" id="ARBA00023125"/>
    </source>
</evidence>
<dbReference type="InterPro" id="IPR058163">
    <property type="entry name" value="LysR-type_TF_proteobact-type"/>
</dbReference>
<accession>A0ABY4XCJ5</accession>
<evidence type="ECO:0000313" key="7">
    <source>
        <dbReference type="Proteomes" id="UP001056937"/>
    </source>
</evidence>
<comment type="similarity">
    <text evidence="1">Belongs to the LysR transcriptional regulatory family.</text>
</comment>
<protein>
    <submittedName>
        <fullName evidence="6">LysR family transcriptional regulator</fullName>
    </submittedName>
</protein>
<dbReference type="Gene3D" id="3.40.190.290">
    <property type="match status" value="1"/>
</dbReference>
<sequence length="314" mass="34559">MSTPPSFQRLINLLHFARVVDAGSFAEAARRAGTTTSALSKAVSRFEQAHGVRLLHRTTHAISLTPEGERLLEGTRDLLREAERLEAVLDRASASGAGGRVRLSAPASLIRARLARQMPSLLRANPDIELELKADDGTLDLAAEGIDIAIRIGPIQGQPGLVATPLGSFPWVLCATPRYVALIGAPRAPAELDAHKQIGFRDPGTGRLRAWHFTDPTNGKGIRHLPRPRIVVEDMSAIWSMMRTGLGLAWLPAWVGLADLRAGRVVELLRDWRSADTAVHAVRLDRRYTPIRIRRLLDHLREAALEWRSTDDRA</sequence>
<dbReference type="RefSeq" id="WP_252168509.1">
    <property type="nucleotide sequence ID" value="NZ_CP084931.1"/>
</dbReference>
<dbReference type="InterPro" id="IPR005119">
    <property type="entry name" value="LysR_subst-bd"/>
</dbReference>
<feature type="domain" description="HTH lysR-type" evidence="5">
    <location>
        <begin position="16"/>
        <end position="65"/>
    </location>
</feature>
<evidence type="ECO:0000256" key="1">
    <source>
        <dbReference type="ARBA" id="ARBA00009437"/>
    </source>
</evidence>
<evidence type="ECO:0000256" key="2">
    <source>
        <dbReference type="ARBA" id="ARBA00023015"/>
    </source>
</evidence>
<dbReference type="EMBL" id="CP084931">
    <property type="protein sequence ID" value="USI74695.1"/>
    <property type="molecule type" value="Genomic_DNA"/>
</dbReference>
<keyword evidence="2" id="KW-0805">Transcription regulation</keyword>
<dbReference type="SUPFAM" id="SSF46785">
    <property type="entry name" value="Winged helix' DNA-binding domain"/>
    <property type="match status" value="1"/>
</dbReference>
<organism evidence="6 7">
    <name type="scientific">Sphingomonas morindae</name>
    <dbReference type="NCBI Taxonomy" id="1541170"/>
    <lineage>
        <taxon>Bacteria</taxon>
        <taxon>Pseudomonadati</taxon>
        <taxon>Pseudomonadota</taxon>
        <taxon>Alphaproteobacteria</taxon>
        <taxon>Sphingomonadales</taxon>
        <taxon>Sphingomonadaceae</taxon>
        <taxon>Sphingomonas</taxon>
    </lineage>
</organism>
<keyword evidence="4" id="KW-0804">Transcription</keyword>
<dbReference type="PROSITE" id="PS50931">
    <property type="entry name" value="HTH_LYSR"/>
    <property type="match status" value="1"/>
</dbReference>
<evidence type="ECO:0000256" key="4">
    <source>
        <dbReference type="ARBA" id="ARBA00023163"/>
    </source>
</evidence>
<keyword evidence="7" id="KW-1185">Reference proteome</keyword>
<name>A0ABY4XCJ5_9SPHN</name>
<proteinExistence type="inferred from homology"/>
<dbReference type="InterPro" id="IPR000847">
    <property type="entry name" value="LysR_HTH_N"/>
</dbReference>
<keyword evidence="3" id="KW-0238">DNA-binding</keyword>
<dbReference type="InterPro" id="IPR036388">
    <property type="entry name" value="WH-like_DNA-bd_sf"/>
</dbReference>
<gene>
    <name evidence="6" type="ORF">LHA26_18265</name>
</gene>
<dbReference type="SUPFAM" id="SSF53850">
    <property type="entry name" value="Periplasmic binding protein-like II"/>
    <property type="match status" value="1"/>
</dbReference>
<dbReference type="PANTHER" id="PTHR30537">
    <property type="entry name" value="HTH-TYPE TRANSCRIPTIONAL REGULATOR"/>
    <property type="match status" value="1"/>
</dbReference>
<dbReference type="Gene3D" id="1.10.10.10">
    <property type="entry name" value="Winged helix-like DNA-binding domain superfamily/Winged helix DNA-binding domain"/>
    <property type="match status" value="1"/>
</dbReference>
<dbReference type="Pfam" id="PF00126">
    <property type="entry name" value="HTH_1"/>
    <property type="match status" value="1"/>
</dbReference>